<keyword evidence="2" id="KW-1003">Cell membrane</keyword>
<accession>A0A7G9RKR6</accession>
<dbReference type="KEGG" id="drg:H9K76_16710"/>
<dbReference type="PANTHER" id="PTHR38035:SF1">
    <property type="entry name" value="ANCILLARY SECYEG TRANSLOCON SUBUNIT"/>
    <property type="match status" value="1"/>
</dbReference>
<feature type="domain" description="Ancillary SecYEG translocon subunit/Cell division coordinator CpoB TPR" evidence="10">
    <location>
        <begin position="17"/>
        <end position="210"/>
    </location>
</feature>
<dbReference type="SUPFAM" id="SSF48452">
    <property type="entry name" value="TPR-like"/>
    <property type="match status" value="1"/>
</dbReference>
<dbReference type="Pfam" id="PF09976">
    <property type="entry name" value="TPR_21"/>
    <property type="match status" value="1"/>
</dbReference>
<evidence type="ECO:0000256" key="8">
    <source>
        <dbReference type="ARBA" id="ARBA00024235"/>
    </source>
</evidence>
<protein>
    <recommendedName>
        <fullName evidence="8">Ancillary SecYEG translocon subunit</fullName>
    </recommendedName>
</protein>
<keyword evidence="5 9" id="KW-0472">Membrane</keyword>
<dbReference type="AlphaFoldDB" id="A0A7G9RKR6"/>
<dbReference type="InterPro" id="IPR011990">
    <property type="entry name" value="TPR-like_helical_dom_sf"/>
</dbReference>
<evidence type="ECO:0000313" key="11">
    <source>
        <dbReference type="EMBL" id="QNN56191.1"/>
    </source>
</evidence>
<keyword evidence="3 9" id="KW-0812">Transmembrane</keyword>
<dbReference type="EMBL" id="CP060714">
    <property type="protein sequence ID" value="QNN56191.1"/>
    <property type="molecule type" value="Genomic_DNA"/>
</dbReference>
<keyword evidence="6" id="KW-0143">Chaperone</keyword>
<dbReference type="Gene3D" id="1.25.40.10">
    <property type="entry name" value="Tetratricopeptide repeat domain"/>
    <property type="match status" value="1"/>
</dbReference>
<proteinExistence type="inferred from homology"/>
<dbReference type="RefSeq" id="WP_187596460.1">
    <property type="nucleotide sequence ID" value="NZ_CP060714.1"/>
</dbReference>
<sequence length="225" mass="24443">MANHFDLEEQEQIDQIKHFWKTWGTLITAAVVVVCGGFAAYNGYNYWQNRQAAQASGLLDEVDAAAIANDPQRIQHAFDDMKSRYPSTAQAGQAALTAAKVMMDAKNLDGAKTTLEWLAKDGKYDGQKAVARLRLAAVLMEQKAYPEALKQLEGSVPPEFAAAFADRKADVLVLQGDTKAAIPEYQKAHAAIDPRNSYRRVIEAKLNAIGSSVQVASAKTTGSAQ</sequence>
<keyword evidence="4 9" id="KW-1133">Transmembrane helix</keyword>
<evidence type="ECO:0000256" key="4">
    <source>
        <dbReference type="ARBA" id="ARBA00022989"/>
    </source>
</evidence>
<dbReference type="GO" id="GO:0005886">
    <property type="term" value="C:plasma membrane"/>
    <property type="evidence" value="ECO:0007669"/>
    <property type="project" value="UniProtKB-SubCell"/>
</dbReference>
<evidence type="ECO:0000256" key="6">
    <source>
        <dbReference type="ARBA" id="ARBA00023186"/>
    </source>
</evidence>
<dbReference type="GO" id="GO:0044877">
    <property type="term" value="F:protein-containing complex binding"/>
    <property type="evidence" value="ECO:0007669"/>
    <property type="project" value="InterPro"/>
</dbReference>
<evidence type="ECO:0000256" key="3">
    <source>
        <dbReference type="ARBA" id="ARBA00022692"/>
    </source>
</evidence>
<dbReference type="InterPro" id="IPR026039">
    <property type="entry name" value="YfgM"/>
</dbReference>
<comment type="subcellular location">
    <subcellularLocation>
        <location evidence="1">Cell membrane</location>
        <topology evidence="1">Single-pass type II membrane protein</topology>
    </subcellularLocation>
</comment>
<keyword evidence="12" id="KW-1185">Reference proteome</keyword>
<evidence type="ECO:0000256" key="1">
    <source>
        <dbReference type="ARBA" id="ARBA00004401"/>
    </source>
</evidence>
<feature type="transmembrane region" description="Helical" evidence="9">
    <location>
        <begin position="20"/>
        <end position="41"/>
    </location>
</feature>
<comment type="similarity">
    <text evidence="7">Belongs to the YfgM family.</text>
</comment>
<dbReference type="PANTHER" id="PTHR38035">
    <property type="entry name" value="UPF0070 PROTEIN YFGM"/>
    <property type="match status" value="1"/>
</dbReference>
<dbReference type="PIRSF" id="PIRSF006170">
    <property type="entry name" value="YfgM"/>
    <property type="match status" value="1"/>
</dbReference>
<evidence type="ECO:0000256" key="5">
    <source>
        <dbReference type="ARBA" id="ARBA00023136"/>
    </source>
</evidence>
<reference evidence="11 12" key="1">
    <citation type="submission" date="2020-08" db="EMBL/GenBank/DDBJ databases">
        <title>Genome sequence of Diaphorobacter ruginosibacter DSM 27467T.</title>
        <authorList>
            <person name="Hyun D.-W."/>
            <person name="Bae J.-W."/>
        </authorList>
    </citation>
    <scope>NUCLEOTIDE SEQUENCE [LARGE SCALE GENOMIC DNA]</scope>
    <source>
        <strain evidence="11 12">DSM 27467</strain>
    </source>
</reference>
<dbReference type="Proteomes" id="UP000515811">
    <property type="component" value="Chromosome"/>
</dbReference>
<evidence type="ECO:0000256" key="2">
    <source>
        <dbReference type="ARBA" id="ARBA00022475"/>
    </source>
</evidence>
<evidence type="ECO:0000256" key="9">
    <source>
        <dbReference type="SAM" id="Phobius"/>
    </source>
</evidence>
<gene>
    <name evidence="11" type="ORF">H9K76_16710</name>
</gene>
<dbReference type="InterPro" id="IPR018704">
    <property type="entry name" value="SecYEG/CpoB_TPR"/>
</dbReference>
<evidence type="ECO:0000259" key="10">
    <source>
        <dbReference type="Pfam" id="PF09976"/>
    </source>
</evidence>
<evidence type="ECO:0000313" key="12">
    <source>
        <dbReference type="Proteomes" id="UP000515811"/>
    </source>
</evidence>
<name>A0A7G9RKR6_9BURK</name>
<organism evidence="11 12">
    <name type="scientific">Diaphorobacter ruginosibacter</name>
    <dbReference type="NCBI Taxonomy" id="1715720"/>
    <lineage>
        <taxon>Bacteria</taxon>
        <taxon>Pseudomonadati</taxon>
        <taxon>Pseudomonadota</taxon>
        <taxon>Betaproteobacteria</taxon>
        <taxon>Burkholderiales</taxon>
        <taxon>Comamonadaceae</taxon>
        <taxon>Diaphorobacter</taxon>
    </lineage>
</organism>
<evidence type="ECO:0000256" key="7">
    <source>
        <dbReference type="ARBA" id="ARBA00024197"/>
    </source>
</evidence>